<proteinExistence type="predicted"/>
<evidence type="ECO:0000256" key="1">
    <source>
        <dbReference type="ARBA" id="ARBA00022729"/>
    </source>
</evidence>
<comment type="caution">
    <text evidence="4">The sequence shown here is derived from an EMBL/GenBank/DDBJ whole genome shotgun (WGS) entry which is preliminary data.</text>
</comment>
<evidence type="ECO:0000256" key="2">
    <source>
        <dbReference type="SAM" id="SignalP"/>
    </source>
</evidence>
<dbReference type="Pfam" id="PF18962">
    <property type="entry name" value="Por_Secre_tail"/>
    <property type="match status" value="1"/>
</dbReference>
<protein>
    <recommendedName>
        <fullName evidence="3">Secretion system C-terminal sorting domain-containing protein</fullName>
    </recommendedName>
</protein>
<sequence>MKLRLLIGTMMLTAFTAHAQVATINENFNNFTLGQGQGVFPQNQWTTIFPAAAGNPAPMMNVVANGASDRFIQSYSGANQNTPQYLISPMIIAPAGDKTITFKARRNTGSAPGSVQVGLASNPTDMSTFVALGNAAFLSSDVFQTLSVPVTASSSQYIVFKFVGAAAPHTVLEIDDVVYAASASLSVTDQNKAHNQIQFAVNAENTALHFVAGKDPKRIQVYSAAGRKVSEGKLSGKNYDISPLQTGVYYVIIETAEGQTVQSKFIKK</sequence>
<dbReference type="InterPro" id="IPR026444">
    <property type="entry name" value="Secre_tail"/>
</dbReference>
<evidence type="ECO:0000313" key="4">
    <source>
        <dbReference type="EMBL" id="MDQ1096546.1"/>
    </source>
</evidence>
<dbReference type="NCBIfam" id="NF038128">
    <property type="entry name" value="choice_anch_J"/>
    <property type="match status" value="1"/>
</dbReference>
<dbReference type="Proteomes" id="UP001225072">
    <property type="component" value="Unassembled WGS sequence"/>
</dbReference>
<dbReference type="NCBIfam" id="TIGR04183">
    <property type="entry name" value="Por_Secre_tail"/>
    <property type="match status" value="1"/>
</dbReference>
<reference evidence="4 5" key="1">
    <citation type="submission" date="2023-07" db="EMBL/GenBank/DDBJ databases">
        <title>Functional and genomic diversity of the sorghum phyllosphere microbiome.</title>
        <authorList>
            <person name="Shade A."/>
        </authorList>
    </citation>
    <scope>NUCLEOTIDE SEQUENCE [LARGE SCALE GENOMIC DNA]</scope>
    <source>
        <strain evidence="4 5">SORGH_AS_1064</strain>
    </source>
</reference>
<evidence type="ECO:0000313" key="5">
    <source>
        <dbReference type="Proteomes" id="UP001225072"/>
    </source>
</evidence>
<feature type="domain" description="Secretion system C-terminal sorting" evidence="3">
    <location>
        <begin position="209"/>
        <end position="266"/>
    </location>
</feature>
<accession>A0ABU0THU7</accession>
<keyword evidence="1 2" id="KW-0732">Signal</keyword>
<organism evidence="4 5">
    <name type="scientific">Chryseobacterium camelliae</name>
    <dbReference type="NCBI Taxonomy" id="1265445"/>
    <lineage>
        <taxon>Bacteria</taxon>
        <taxon>Pseudomonadati</taxon>
        <taxon>Bacteroidota</taxon>
        <taxon>Flavobacteriia</taxon>
        <taxon>Flavobacteriales</taxon>
        <taxon>Weeksellaceae</taxon>
        <taxon>Chryseobacterium group</taxon>
        <taxon>Chryseobacterium</taxon>
    </lineage>
</organism>
<keyword evidence="5" id="KW-1185">Reference proteome</keyword>
<dbReference type="Gene3D" id="2.60.120.200">
    <property type="match status" value="1"/>
</dbReference>
<gene>
    <name evidence="4" type="ORF">QE404_001693</name>
</gene>
<dbReference type="RefSeq" id="WP_307449096.1">
    <property type="nucleotide sequence ID" value="NZ_JAUTAL010000001.1"/>
</dbReference>
<evidence type="ECO:0000259" key="3">
    <source>
        <dbReference type="Pfam" id="PF18962"/>
    </source>
</evidence>
<feature type="chain" id="PRO_5045252318" description="Secretion system C-terminal sorting domain-containing protein" evidence="2">
    <location>
        <begin position="20"/>
        <end position="268"/>
    </location>
</feature>
<feature type="signal peptide" evidence="2">
    <location>
        <begin position="1"/>
        <end position="19"/>
    </location>
</feature>
<name>A0ABU0THU7_9FLAO</name>
<dbReference type="EMBL" id="JAUTAL010000001">
    <property type="protein sequence ID" value="MDQ1096546.1"/>
    <property type="molecule type" value="Genomic_DNA"/>
</dbReference>